<dbReference type="InterPro" id="IPR003560">
    <property type="entry name" value="DHB_DH"/>
</dbReference>
<sequence length="264" mass="28506">MAKQNTQSAEAAEFAGKTVWVTGAARGIGYQVAMGFHRQGARVFGLDIDFAEAQREGLEHPFAIQEVDLACADSVAKASEVILAQQPQIDVLVNVAGVLRLGETEQLTLDDWHTCLNVNASGPFYLLRQLIPQFKQQRYGAIVTVSSNAAHVPRLQMAAYCASKAALTSLSHCVALELAPFGVRCNVVSPGSTDTRMQRELWHSDDAEQQTIAGFQQQFKLGIPLGKIARPEEIAQVVMFLASEQASHVTMQDIVVDGGAVLSA</sequence>
<dbReference type="SUPFAM" id="SSF51735">
    <property type="entry name" value="NAD(P)-binding Rossmann-fold domains"/>
    <property type="match status" value="1"/>
</dbReference>
<organism evidence="5 6">
    <name type="scientific">Photobacterium rosenbergii</name>
    <dbReference type="NCBI Taxonomy" id="294936"/>
    <lineage>
        <taxon>Bacteria</taxon>
        <taxon>Pseudomonadati</taxon>
        <taxon>Pseudomonadota</taxon>
        <taxon>Gammaproteobacteria</taxon>
        <taxon>Vibrionales</taxon>
        <taxon>Vibrionaceae</taxon>
        <taxon>Photobacterium</taxon>
    </lineage>
</organism>
<dbReference type="PANTHER" id="PTHR24321">
    <property type="entry name" value="DEHYDROGENASES, SHORT CHAIN"/>
    <property type="match status" value="1"/>
</dbReference>
<gene>
    <name evidence="5" type="primary">dhbA</name>
    <name evidence="5" type="ORF">R2X38_20340</name>
</gene>
<dbReference type="InterPro" id="IPR020904">
    <property type="entry name" value="Sc_DH/Rdtase_CS"/>
</dbReference>
<dbReference type="GO" id="GO:0008667">
    <property type="term" value="F:2,3-dihydro-2,3-dihydroxybenzoate dehydrogenase activity"/>
    <property type="evidence" value="ECO:0007669"/>
    <property type="project" value="UniProtKB-EC"/>
</dbReference>
<comment type="similarity">
    <text evidence="1">Belongs to the short-chain dehydrogenases/reductases (SDR) family.</text>
</comment>
<dbReference type="Proteomes" id="UP001186452">
    <property type="component" value="Unassembled WGS sequence"/>
</dbReference>
<dbReference type="PRINTS" id="PR01397">
    <property type="entry name" value="DHBDHDRGNASE"/>
</dbReference>
<evidence type="ECO:0000313" key="5">
    <source>
        <dbReference type="EMBL" id="MDV5171353.1"/>
    </source>
</evidence>
<dbReference type="EMBL" id="JAWJZI010000012">
    <property type="protein sequence ID" value="MDV5171353.1"/>
    <property type="molecule type" value="Genomic_DNA"/>
</dbReference>
<reference evidence="5 6" key="1">
    <citation type="submission" date="2023-10" db="EMBL/GenBank/DDBJ databases">
        <title>Marine bacteria isolated from horseshoe crab.</title>
        <authorList>
            <person name="Cheng T.H."/>
        </authorList>
    </citation>
    <scope>NUCLEOTIDE SEQUENCE [LARGE SCALE GENOMIC DNA]</scope>
    <source>
        <strain evidence="5 6">HSC6</strain>
    </source>
</reference>
<dbReference type="SMART" id="SM00822">
    <property type="entry name" value="PKS_KR"/>
    <property type="match status" value="1"/>
</dbReference>
<evidence type="ECO:0000256" key="2">
    <source>
        <dbReference type="ARBA" id="ARBA00023002"/>
    </source>
</evidence>
<dbReference type="NCBIfam" id="NF006074">
    <property type="entry name" value="PRK08220.1"/>
    <property type="match status" value="1"/>
</dbReference>
<accession>A0ABU3ZMZ5</accession>
<evidence type="ECO:0000313" key="6">
    <source>
        <dbReference type="Proteomes" id="UP001186452"/>
    </source>
</evidence>
<keyword evidence="2 5" id="KW-0560">Oxidoreductase</keyword>
<feature type="domain" description="Ketoreductase" evidence="4">
    <location>
        <begin position="17"/>
        <end position="191"/>
    </location>
</feature>
<evidence type="ECO:0000256" key="1">
    <source>
        <dbReference type="ARBA" id="ARBA00006484"/>
    </source>
</evidence>
<dbReference type="InterPro" id="IPR002347">
    <property type="entry name" value="SDR_fam"/>
</dbReference>
<name>A0ABU3ZMZ5_9GAMM</name>
<dbReference type="EC" id="1.3.1.28" evidence="3"/>
<dbReference type="PROSITE" id="PS00061">
    <property type="entry name" value="ADH_SHORT"/>
    <property type="match status" value="1"/>
</dbReference>
<dbReference type="Gene3D" id="3.40.50.720">
    <property type="entry name" value="NAD(P)-binding Rossmann-like Domain"/>
    <property type="match status" value="1"/>
</dbReference>
<comment type="caution">
    <text evidence="5">The sequence shown here is derived from an EMBL/GenBank/DDBJ whole genome shotgun (WGS) entry which is preliminary data.</text>
</comment>
<proteinExistence type="inferred from homology"/>
<evidence type="ECO:0000256" key="3">
    <source>
        <dbReference type="NCBIfam" id="TIGR04316"/>
    </source>
</evidence>
<keyword evidence="6" id="KW-1185">Reference proteome</keyword>
<protein>
    <recommendedName>
        <fullName evidence="3">2,3-dihydro-2,3-dihydroxybenzoate dehydrogenase</fullName>
        <ecNumber evidence="3">1.3.1.28</ecNumber>
    </recommendedName>
</protein>
<dbReference type="RefSeq" id="WP_317524180.1">
    <property type="nucleotide sequence ID" value="NZ_JAWJZI010000012.1"/>
</dbReference>
<dbReference type="InterPro" id="IPR036291">
    <property type="entry name" value="NAD(P)-bd_dom_sf"/>
</dbReference>
<dbReference type="PRINTS" id="PR00080">
    <property type="entry name" value="SDRFAMILY"/>
</dbReference>
<dbReference type="InterPro" id="IPR057326">
    <property type="entry name" value="KR_dom"/>
</dbReference>
<dbReference type="Pfam" id="PF13561">
    <property type="entry name" value="adh_short_C2"/>
    <property type="match status" value="1"/>
</dbReference>
<dbReference type="NCBIfam" id="TIGR04316">
    <property type="entry name" value="dhbA_paeA"/>
    <property type="match status" value="1"/>
</dbReference>
<evidence type="ECO:0000259" key="4">
    <source>
        <dbReference type="SMART" id="SM00822"/>
    </source>
</evidence>
<dbReference type="PANTHER" id="PTHR24321:SF13">
    <property type="entry name" value="2,3-DIHYDRO-2,3-DIHYDROXYBENZOATE DEHYDROGENASE"/>
    <property type="match status" value="1"/>
</dbReference>